<name>A0A0P1BC91_9BASI</name>
<evidence type="ECO:0000313" key="2">
    <source>
        <dbReference type="Proteomes" id="UP000054845"/>
    </source>
</evidence>
<sequence>MDAIFFIVKEAEASVDQLLRQATHHTSGRLGRDGQRERKKRRCHDLKATLAVLGVD</sequence>
<evidence type="ECO:0000313" key="1">
    <source>
        <dbReference type="EMBL" id="CEH13372.1"/>
    </source>
</evidence>
<organism evidence="1 2">
    <name type="scientific">Ceraceosorus bombacis</name>
    <dbReference type="NCBI Taxonomy" id="401625"/>
    <lineage>
        <taxon>Eukaryota</taxon>
        <taxon>Fungi</taxon>
        <taxon>Dikarya</taxon>
        <taxon>Basidiomycota</taxon>
        <taxon>Ustilaginomycotina</taxon>
        <taxon>Exobasidiomycetes</taxon>
        <taxon>Ceraceosorales</taxon>
        <taxon>Ceraceosoraceae</taxon>
        <taxon>Ceraceosorus</taxon>
    </lineage>
</organism>
<dbReference type="AlphaFoldDB" id="A0A0P1BC91"/>
<proteinExistence type="predicted"/>
<protein>
    <submittedName>
        <fullName evidence="1">Uncharacterized protein</fullName>
    </submittedName>
</protein>
<dbReference type="EMBL" id="CCYA01000217">
    <property type="protein sequence ID" value="CEH13372.1"/>
    <property type="molecule type" value="Genomic_DNA"/>
</dbReference>
<accession>A0A0P1BC91</accession>
<dbReference type="Proteomes" id="UP000054845">
    <property type="component" value="Unassembled WGS sequence"/>
</dbReference>
<reference evidence="1 2" key="1">
    <citation type="submission" date="2014-09" db="EMBL/GenBank/DDBJ databases">
        <authorList>
            <person name="Magalhaes I.L.F."/>
            <person name="Oliveira U."/>
            <person name="Santos F.R."/>
            <person name="Vidigal T.H.D.A."/>
            <person name="Brescovit A.D."/>
            <person name="Santos A.J."/>
        </authorList>
    </citation>
    <scope>NUCLEOTIDE SEQUENCE [LARGE SCALE GENOMIC DNA]</scope>
</reference>
<keyword evidence="2" id="KW-1185">Reference proteome</keyword>